<sequence length="173" mass="19986">MLHKSVGIKHLIIKTFQCGNNYFSPNSLSSSTIVIRISQKKMRQKILKFPSPLAFFGAIISSLSLSVSSRLLAADLLIMIVFLIDKDENKDKKKYFFYYKKYKPIFAFGVYRLLIRSNKTVRYSSRLIHKRIETNTSHTNTCSKRNGESMFIEVLILLKNTVKSSINPRLNQL</sequence>
<protein>
    <submittedName>
        <fullName evidence="2">Uncharacterized protein</fullName>
    </submittedName>
</protein>
<dbReference type="EMBL" id="REGN01000642">
    <property type="protein sequence ID" value="RNA40430.1"/>
    <property type="molecule type" value="Genomic_DNA"/>
</dbReference>
<keyword evidence="3" id="KW-1185">Reference proteome</keyword>
<dbReference type="AlphaFoldDB" id="A0A3M7SXW2"/>
<keyword evidence="1" id="KW-0472">Membrane</keyword>
<evidence type="ECO:0000313" key="3">
    <source>
        <dbReference type="Proteomes" id="UP000276133"/>
    </source>
</evidence>
<accession>A0A3M7SXW2</accession>
<comment type="caution">
    <text evidence="2">The sequence shown here is derived from an EMBL/GenBank/DDBJ whole genome shotgun (WGS) entry which is preliminary data.</text>
</comment>
<reference evidence="2 3" key="1">
    <citation type="journal article" date="2018" name="Sci. Rep.">
        <title>Genomic signatures of local adaptation to the degree of environmental predictability in rotifers.</title>
        <authorList>
            <person name="Franch-Gras L."/>
            <person name="Hahn C."/>
            <person name="Garcia-Roger E.M."/>
            <person name="Carmona M.J."/>
            <person name="Serra M."/>
            <person name="Gomez A."/>
        </authorList>
    </citation>
    <scope>NUCLEOTIDE SEQUENCE [LARGE SCALE GENOMIC DNA]</scope>
    <source>
        <strain evidence="2">HYR1</strain>
    </source>
</reference>
<evidence type="ECO:0000256" key="1">
    <source>
        <dbReference type="SAM" id="Phobius"/>
    </source>
</evidence>
<evidence type="ECO:0000313" key="2">
    <source>
        <dbReference type="EMBL" id="RNA40430.1"/>
    </source>
</evidence>
<keyword evidence="1" id="KW-1133">Transmembrane helix</keyword>
<feature type="transmembrane region" description="Helical" evidence="1">
    <location>
        <begin position="46"/>
        <end position="63"/>
    </location>
</feature>
<dbReference type="Proteomes" id="UP000276133">
    <property type="component" value="Unassembled WGS sequence"/>
</dbReference>
<gene>
    <name evidence="2" type="ORF">BpHYR1_013648</name>
</gene>
<organism evidence="2 3">
    <name type="scientific">Brachionus plicatilis</name>
    <name type="common">Marine rotifer</name>
    <name type="synonym">Brachionus muelleri</name>
    <dbReference type="NCBI Taxonomy" id="10195"/>
    <lineage>
        <taxon>Eukaryota</taxon>
        <taxon>Metazoa</taxon>
        <taxon>Spiralia</taxon>
        <taxon>Gnathifera</taxon>
        <taxon>Rotifera</taxon>
        <taxon>Eurotatoria</taxon>
        <taxon>Monogononta</taxon>
        <taxon>Pseudotrocha</taxon>
        <taxon>Ploima</taxon>
        <taxon>Brachionidae</taxon>
        <taxon>Brachionus</taxon>
    </lineage>
</organism>
<name>A0A3M7SXW2_BRAPC</name>
<proteinExistence type="predicted"/>
<keyword evidence="1" id="KW-0812">Transmembrane</keyword>